<evidence type="ECO:0000256" key="8">
    <source>
        <dbReference type="ARBA" id="ARBA00023065"/>
    </source>
</evidence>
<keyword evidence="10" id="KW-0739">Sodium transport</keyword>
<proteinExistence type="inferred from homology"/>
<dbReference type="PROSITE" id="PS50283">
    <property type="entry name" value="NA_SOLUT_SYMP_3"/>
    <property type="match status" value="1"/>
</dbReference>
<feature type="transmembrane region" description="Helical" evidence="12">
    <location>
        <begin position="6"/>
        <end position="22"/>
    </location>
</feature>
<accession>A0A6J4LVI5</accession>
<feature type="transmembrane region" description="Helical" evidence="12">
    <location>
        <begin position="537"/>
        <end position="557"/>
    </location>
</feature>
<dbReference type="PANTHER" id="PTHR42985:SF40">
    <property type="entry name" value="LD47995P-RELATED"/>
    <property type="match status" value="1"/>
</dbReference>
<sequence length="573" mass="62282">MTLTDWIVLVGSLSFIVIYGVWKGRKNTNIKEYLLANRSMPWYTVGLSIMATQASAITFLSAPGQAYSDGMRFVQFYFGLPVAMVVLCVTLVPIYHRLNVYTAYEYLEGRFDLKTRSLAAFLFLVQRGISTGISIYAPAIILSTILGWNTSLTSILIGVLVLVYTVTGGSKAVSHTQMGQMTVILTGMALAGILTVQFLPEHISFLDAVRVAGKAGKLNAVDFTFDPDNEYNVWSGLIGGFFLSVSYFGTDQSQVGRYLSGSSIGQSRLGLLFNGLIKVPMQFAILFIGAMVFVFYLFTPPPIFFNNVEVAKVKAGRYGPQYEALEAQQAEVFKARQQAVDGLLGALRGGNESRIADAQAQLNATDDQGRAIREQAVEVIQQNNPAADTNDTNYIFLTFVTNYLPAGLVGLLIAVVFSASMGSIAGAFSSLTSTTIVDVYKRNVRPDATDEHYLTMSKWITLGWGVFCIAVALFSGRVGNLLVAVNKLGSLFYGVILGIFLCAFFVKRIRGSAVFYAAILSQAIIFVLFAFSKIAFLWYNLIGCVLVLTIALLFSVFSGKRQPVAATGAGTGK</sequence>
<evidence type="ECO:0000256" key="12">
    <source>
        <dbReference type="SAM" id="Phobius"/>
    </source>
</evidence>
<dbReference type="GO" id="GO:0006814">
    <property type="term" value="P:sodium ion transport"/>
    <property type="evidence" value="ECO:0007669"/>
    <property type="project" value="UniProtKB-KW"/>
</dbReference>
<keyword evidence="7" id="KW-0915">Sodium</keyword>
<keyword evidence="3" id="KW-0813">Transport</keyword>
<dbReference type="Pfam" id="PF00474">
    <property type="entry name" value="SSF"/>
    <property type="match status" value="2"/>
</dbReference>
<comment type="similarity">
    <text evidence="2 11">Belongs to the sodium:solute symporter (SSF) (TC 2.A.21) family.</text>
</comment>
<evidence type="ECO:0000256" key="7">
    <source>
        <dbReference type="ARBA" id="ARBA00023053"/>
    </source>
</evidence>
<comment type="subcellular location">
    <subcellularLocation>
        <location evidence="1">Cell membrane</location>
        <topology evidence="1">Multi-pass membrane protein</topology>
    </subcellularLocation>
</comment>
<feature type="transmembrane region" description="Helical" evidence="12">
    <location>
        <begin position="74"/>
        <end position="96"/>
    </location>
</feature>
<feature type="transmembrane region" description="Helical" evidence="12">
    <location>
        <begin position="178"/>
        <end position="199"/>
    </location>
</feature>
<dbReference type="AlphaFoldDB" id="A0A6J4LVI5"/>
<feature type="transmembrane region" description="Helical" evidence="12">
    <location>
        <begin position="231"/>
        <end position="250"/>
    </location>
</feature>
<reference evidence="13" key="1">
    <citation type="submission" date="2020-02" db="EMBL/GenBank/DDBJ databases">
        <authorList>
            <person name="Meier V. D."/>
        </authorList>
    </citation>
    <scope>NUCLEOTIDE SEQUENCE</scope>
    <source>
        <strain evidence="13">AVDCRST_MAG56</strain>
    </source>
</reference>
<feature type="transmembrane region" description="Helical" evidence="12">
    <location>
        <begin position="42"/>
        <end position="62"/>
    </location>
</feature>
<organism evidence="13">
    <name type="scientific">uncultured Cytophagales bacterium</name>
    <dbReference type="NCBI Taxonomy" id="158755"/>
    <lineage>
        <taxon>Bacteria</taxon>
        <taxon>Pseudomonadati</taxon>
        <taxon>Bacteroidota</taxon>
        <taxon>Sphingobacteriia</taxon>
        <taxon>Sphingobacteriales</taxon>
        <taxon>environmental samples</taxon>
    </lineage>
</organism>
<evidence type="ECO:0000256" key="10">
    <source>
        <dbReference type="ARBA" id="ARBA00023201"/>
    </source>
</evidence>
<evidence type="ECO:0000256" key="1">
    <source>
        <dbReference type="ARBA" id="ARBA00004651"/>
    </source>
</evidence>
<evidence type="ECO:0000256" key="11">
    <source>
        <dbReference type="RuleBase" id="RU362091"/>
    </source>
</evidence>
<dbReference type="CDD" id="cd11494">
    <property type="entry name" value="SLC5sbd_NIS-like_u2"/>
    <property type="match status" value="1"/>
</dbReference>
<dbReference type="GO" id="GO:0005886">
    <property type="term" value="C:plasma membrane"/>
    <property type="evidence" value="ECO:0007669"/>
    <property type="project" value="UniProtKB-SubCell"/>
</dbReference>
<evidence type="ECO:0000256" key="3">
    <source>
        <dbReference type="ARBA" id="ARBA00022448"/>
    </source>
</evidence>
<evidence type="ECO:0000313" key="13">
    <source>
        <dbReference type="EMBL" id="CAA9339270.1"/>
    </source>
</evidence>
<feature type="transmembrane region" description="Helical" evidence="12">
    <location>
        <begin position="271"/>
        <end position="298"/>
    </location>
</feature>
<keyword evidence="8" id="KW-0406">Ion transport</keyword>
<keyword evidence="4" id="KW-1003">Cell membrane</keyword>
<keyword evidence="9 12" id="KW-0472">Membrane</keyword>
<protein>
    <submittedName>
        <fullName evidence="13">Sodium iodide symporter</fullName>
    </submittedName>
</protein>
<dbReference type="InterPro" id="IPR038377">
    <property type="entry name" value="Na/Glc_symporter_sf"/>
</dbReference>
<feature type="transmembrane region" description="Helical" evidence="12">
    <location>
        <begin position="145"/>
        <end position="166"/>
    </location>
</feature>
<name>A0A6J4LVI5_9SPHI</name>
<dbReference type="GO" id="GO:0015293">
    <property type="term" value="F:symporter activity"/>
    <property type="evidence" value="ECO:0007669"/>
    <property type="project" value="TreeGrafter"/>
</dbReference>
<gene>
    <name evidence="13" type="ORF">AVDCRST_MAG56-8232</name>
</gene>
<keyword evidence="5 12" id="KW-0812">Transmembrane</keyword>
<dbReference type="PANTHER" id="PTHR42985">
    <property type="entry name" value="SODIUM-COUPLED MONOCARBOXYLATE TRANSPORTER"/>
    <property type="match status" value="1"/>
</dbReference>
<keyword evidence="6 12" id="KW-1133">Transmembrane helix</keyword>
<feature type="transmembrane region" description="Helical" evidence="12">
    <location>
        <begin position="459"/>
        <end position="476"/>
    </location>
</feature>
<feature type="transmembrane region" description="Helical" evidence="12">
    <location>
        <begin position="513"/>
        <end position="531"/>
    </location>
</feature>
<evidence type="ECO:0000256" key="2">
    <source>
        <dbReference type="ARBA" id="ARBA00006434"/>
    </source>
</evidence>
<feature type="transmembrane region" description="Helical" evidence="12">
    <location>
        <begin position="117"/>
        <end position="139"/>
    </location>
</feature>
<evidence type="ECO:0000256" key="9">
    <source>
        <dbReference type="ARBA" id="ARBA00023136"/>
    </source>
</evidence>
<dbReference type="EMBL" id="CADCTQ010000655">
    <property type="protein sequence ID" value="CAA9339270.1"/>
    <property type="molecule type" value="Genomic_DNA"/>
</dbReference>
<dbReference type="InterPro" id="IPR001734">
    <property type="entry name" value="Na/solute_symporter"/>
</dbReference>
<feature type="transmembrane region" description="Helical" evidence="12">
    <location>
        <begin position="488"/>
        <end position="506"/>
    </location>
</feature>
<evidence type="ECO:0000256" key="5">
    <source>
        <dbReference type="ARBA" id="ARBA00022692"/>
    </source>
</evidence>
<evidence type="ECO:0000256" key="4">
    <source>
        <dbReference type="ARBA" id="ARBA00022475"/>
    </source>
</evidence>
<dbReference type="Gene3D" id="1.20.1730.10">
    <property type="entry name" value="Sodium/glucose cotransporter"/>
    <property type="match status" value="1"/>
</dbReference>
<dbReference type="InterPro" id="IPR051163">
    <property type="entry name" value="Sodium:Solute_Symporter_SSF"/>
</dbReference>
<evidence type="ECO:0000256" key="6">
    <source>
        <dbReference type="ARBA" id="ARBA00022989"/>
    </source>
</evidence>